<name>U1MZ25_9EURY</name>
<dbReference type="AlphaFoldDB" id="U1MZ25"/>
<gene>
    <name evidence="2" type="ORF">J07HQW2_02229</name>
</gene>
<evidence type="ECO:0000256" key="1">
    <source>
        <dbReference type="SAM" id="MobiDB-lite"/>
    </source>
</evidence>
<protein>
    <submittedName>
        <fullName evidence="2">Uncharacterized protein</fullName>
    </submittedName>
</protein>
<dbReference type="Proteomes" id="UP000030710">
    <property type="component" value="Unassembled WGS sequence"/>
</dbReference>
<evidence type="ECO:0000313" key="3">
    <source>
        <dbReference type="Proteomes" id="UP000030710"/>
    </source>
</evidence>
<evidence type="ECO:0000313" key="2">
    <source>
        <dbReference type="EMBL" id="ERG95769.1"/>
    </source>
</evidence>
<reference evidence="2 3" key="1">
    <citation type="journal article" date="2013" name="PLoS ONE">
        <title>Assembly-driven community genomics of a hypersaline microbial ecosystem.</title>
        <authorList>
            <person name="Podell S."/>
            <person name="Ugalde J.A."/>
            <person name="Narasingarao P."/>
            <person name="Banfield J.F."/>
            <person name="Heidelberg K.B."/>
            <person name="Allen E.E."/>
        </authorList>
    </citation>
    <scope>NUCLEOTIDE SEQUENCE [LARGE SCALE GENOMIC DNA]</scope>
    <source>
        <strain evidence="3">J07HQW2</strain>
    </source>
</reference>
<dbReference type="EMBL" id="KE356561">
    <property type="protein sequence ID" value="ERG95769.1"/>
    <property type="molecule type" value="Genomic_DNA"/>
</dbReference>
<dbReference type="HOGENOM" id="CLU_2765991_0_0_2"/>
<feature type="region of interest" description="Disordered" evidence="1">
    <location>
        <begin position="1"/>
        <end position="69"/>
    </location>
</feature>
<organism evidence="2 3">
    <name type="scientific">Haloquadratum walsbyi J07HQW2</name>
    <dbReference type="NCBI Taxonomy" id="1238425"/>
    <lineage>
        <taxon>Archaea</taxon>
        <taxon>Methanobacteriati</taxon>
        <taxon>Methanobacteriota</taxon>
        <taxon>Stenosarchaea group</taxon>
        <taxon>Halobacteria</taxon>
        <taxon>Halobacteriales</taxon>
        <taxon>Haloferacaceae</taxon>
        <taxon>Haloquadratum</taxon>
    </lineage>
</organism>
<accession>U1MZ25</accession>
<proteinExistence type="predicted"/>
<feature type="compositionally biased region" description="Basic and acidic residues" evidence="1">
    <location>
        <begin position="35"/>
        <end position="44"/>
    </location>
</feature>
<dbReference type="STRING" id="1238425.J07HQW2_02229"/>
<feature type="compositionally biased region" description="Polar residues" evidence="1">
    <location>
        <begin position="1"/>
        <end position="33"/>
    </location>
</feature>
<sequence length="69" mass="7116">MTASALPNRSQAYDSTASTARGQSSSPNKSSISGREPEGADRRSGTARSGRNEGPVGDPVSGLHEELVE</sequence>